<dbReference type="OrthoDB" id="359154at2759"/>
<keyword evidence="3" id="KW-0677">Repeat</keyword>
<evidence type="ECO:0000256" key="5">
    <source>
        <dbReference type="ARBA" id="ARBA00022837"/>
    </source>
</evidence>
<evidence type="ECO:0000313" key="11">
    <source>
        <dbReference type="Proteomes" id="UP000308267"/>
    </source>
</evidence>
<evidence type="ECO:0000256" key="1">
    <source>
        <dbReference type="ARBA" id="ARBA00004273"/>
    </source>
</evidence>
<dbReference type="GO" id="GO:0005758">
    <property type="term" value="C:mitochondrial intermembrane space"/>
    <property type="evidence" value="ECO:0007669"/>
    <property type="project" value="UniProtKB-SubCell"/>
</dbReference>
<name>A0A4S2LQJ9_OPIFE</name>
<proteinExistence type="predicted"/>
<keyword evidence="8" id="KW-0472">Membrane</keyword>
<dbReference type="PANTHER" id="PTHR12294">
    <property type="entry name" value="EF HAND DOMAIN FAMILY A1,A2-RELATED"/>
    <property type="match status" value="1"/>
</dbReference>
<dbReference type="EMBL" id="SJOL01006469">
    <property type="protein sequence ID" value="TGZ66030.1"/>
    <property type="molecule type" value="Genomic_DNA"/>
</dbReference>
<dbReference type="InterPro" id="IPR018247">
    <property type="entry name" value="EF_Hand_1_Ca_BS"/>
</dbReference>
<reference evidence="10 11" key="1">
    <citation type="journal article" date="2019" name="BMC Genomics">
        <title>New insights from Opisthorchis felineus genome: update on genomics of the epidemiologically important liver flukes.</title>
        <authorList>
            <person name="Ershov N.I."/>
            <person name="Mordvinov V.A."/>
            <person name="Prokhortchouk E.B."/>
            <person name="Pakharukova M.Y."/>
            <person name="Gunbin K.V."/>
            <person name="Ustyantsev K."/>
            <person name="Genaev M.A."/>
            <person name="Blinov A.G."/>
            <person name="Mazur A."/>
            <person name="Boulygina E."/>
            <person name="Tsygankova S."/>
            <person name="Khrameeva E."/>
            <person name="Chekanov N."/>
            <person name="Fan G."/>
            <person name="Xiao A."/>
            <person name="Zhang H."/>
            <person name="Xu X."/>
            <person name="Yang H."/>
            <person name="Solovyev V."/>
            <person name="Lee S.M."/>
            <person name="Liu X."/>
            <person name="Afonnikov D.A."/>
            <person name="Skryabin K.G."/>
        </authorList>
    </citation>
    <scope>NUCLEOTIDE SEQUENCE [LARGE SCALE GENOMIC DNA]</scope>
    <source>
        <strain evidence="10">AK-0245</strain>
        <tissue evidence="10">Whole organism</tissue>
    </source>
</reference>
<dbReference type="STRING" id="147828.A0A4S2LQJ9"/>
<dbReference type="GO" id="GO:0005509">
    <property type="term" value="F:calcium ion binding"/>
    <property type="evidence" value="ECO:0007669"/>
    <property type="project" value="InterPro"/>
</dbReference>
<organism evidence="10 11">
    <name type="scientific">Opisthorchis felineus</name>
    <dbReference type="NCBI Taxonomy" id="147828"/>
    <lineage>
        <taxon>Eukaryota</taxon>
        <taxon>Metazoa</taxon>
        <taxon>Spiralia</taxon>
        <taxon>Lophotrochozoa</taxon>
        <taxon>Platyhelminthes</taxon>
        <taxon>Trematoda</taxon>
        <taxon>Digenea</taxon>
        <taxon>Opisthorchiida</taxon>
        <taxon>Opisthorchiata</taxon>
        <taxon>Opisthorchiidae</taxon>
        <taxon>Opisthorchis</taxon>
    </lineage>
</organism>
<keyword evidence="5" id="KW-0106">Calcium</keyword>
<evidence type="ECO:0000256" key="7">
    <source>
        <dbReference type="ARBA" id="ARBA00023128"/>
    </source>
</evidence>
<dbReference type="InterPro" id="IPR002048">
    <property type="entry name" value="EF_hand_dom"/>
</dbReference>
<dbReference type="PANTHER" id="PTHR12294:SF13">
    <property type="entry name" value="MITOCHONDRIAL CALCIUM UPTAKE 3, ISOFORM D"/>
    <property type="match status" value="1"/>
</dbReference>
<dbReference type="GO" id="GO:0036444">
    <property type="term" value="P:calcium import into the mitochondrion"/>
    <property type="evidence" value="ECO:0007669"/>
    <property type="project" value="TreeGrafter"/>
</dbReference>
<protein>
    <recommendedName>
        <fullName evidence="9">EF-hand domain-containing protein</fullName>
    </recommendedName>
</protein>
<dbReference type="AlphaFoldDB" id="A0A4S2LQJ9"/>
<evidence type="ECO:0000256" key="6">
    <source>
        <dbReference type="ARBA" id="ARBA00022946"/>
    </source>
</evidence>
<sequence>MSVRFQVRALMRSAYKLLSTTPKPKCDIRVLSSAVFAIGAASYYARNPPKVIAETYNSIAELNPPTLEFQSCYYEKFLRYASVEVDGVVYMTPADFIKCSSGFGEPRRVGRRVLTPSEASAAVKTTPFLSHSNSSFFHDLGVRGLISYTEYLFLISVLTQPKHSLYIAFQMFDKDRNAQVDLSEFLKITKIFSFSSGNEKGNYTSGGTKTTLVQHFFGKSGSDKLRFEDFAKFVSNLQIELLRVEFDHFSASQQSISPTELAQSVLRFARQKPDSETKRLETVANSISLAGKTIGFEAYKSLFNFLYVIEDFSSALKMFAIAKHSISKDEFQRAARAVTGSFLDPVLVDTLFILFDSDGDGHLSYHEFIETIRARGIAGAQFTNHDSTRFRAFRRCVSRELLH</sequence>
<evidence type="ECO:0000256" key="2">
    <source>
        <dbReference type="ARBA" id="ARBA00004569"/>
    </source>
</evidence>
<accession>A0A4S2LQJ9</accession>
<comment type="subcellular location">
    <subcellularLocation>
        <location evidence="1">Mitochondrion inner membrane</location>
    </subcellularLocation>
    <subcellularLocation>
        <location evidence="2">Mitochondrion intermembrane space</location>
    </subcellularLocation>
</comment>
<dbReference type="GO" id="GO:0051560">
    <property type="term" value="P:mitochondrial calcium ion homeostasis"/>
    <property type="evidence" value="ECO:0007669"/>
    <property type="project" value="TreeGrafter"/>
</dbReference>
<dbReference type="GO" id="GO:1990246">
    <property type="term" value="C:uniplex complex"/>
    <property type="evidence" value="ECO:0007669"/>
    <property type="project" value="TreeGrafter"/>
</dbReference>
<keyword evidence="7" id="KW-0496">Mitochondrion</keyword>
<dbReference type="InterPro" id="IPR039800">
    <property type="entry name" value="MICU1/2/3"/>
</dbReference>
<evidence type="ECO:0000256" key="8">
    <source>
        <dbReference type="ARBA" id="ARBA00023136"/>
    </source>
</evidence>
<dbReference type="Pfam" id="PF13833">
    <property type="entry name" value="EF-hand_8"/>
    <property type="match status" value="1"/>
</dbReference>
<dbReference type="Gene3D" id="1.10.238.10">
    <property type="entry name" value="EF-hand"/>
    <property type="match status" value="2"/>
</dbReference>
<dbReference type="InterPro" id="IPR011992">
    <property type="entry name" value="EF-hand-dom_pair"/>
</dbReference>
<evidence type="ECO:0000256" key="4">
    <source>
        <dbReference type="ARBA" id="ARBA00022792"/>
    </source>
</evidence>
<keyword evidence="6" id="KW-0809">Transit peptide</keyword>
<feature type="domain" description="EF-hand" evidence="9">
    <location>
        <begin position="343"/>
        <end position="378"/>
    </location>
</feature>
<gene>
    <name evidence="10" type="ORF">CRM22_005566</name>
</gene>
<dbReference type="PROSITE" id="PS50222">
    <property type="entry name" value="EF_HAND_2"/>
    <property type="match status" value="2"/>
</dbReference>
<dbReference type="CDD" id="cd15900">
    <property type="entry name" value="EFh_MICU"/>
    <property type="match status" value="1"/>
</dbReference>
<keyword evidence="11" id="KW-1185">Reference proteome</keyword>
<comment type="caution">
    <text evidence="10">The sequence shown here is derived from an EMBL/GenBank/DDBJ whole genome shotgun (WGS) entry which is preliminary data.</text>
</comment>
<feature type="domain" description="EF-hand" evidence="9">
    <location>
        <begin position="160"/>
        <end position="195"/>
    </location>
</feature>
<evidence type="ECO:0000259" key="9">
    <source>
        <dbReference type="PROSITE" id="PS50222"/>
    </source>
</evidence>
<keyword evidence="4" id="KW-0999">Mitochondrion inner membrane</keyword>
<dbReference type="PROSITE" id="PS00018">
    <property type="entry name" value="EF_HAND_1"/>
    <property type="match status" value="1"/>
</dbReference>
<evidence type="ECO:0000313" key="10">
    <source>
        <dbReference type="EMBL" id="TGZ66030.1"/>
    </source>
</evidence>
<dbReference type="SMART" id="SM00054">
    <property type="entry name" value="EFh"/>
    <property type="match status" value="2"/>
</dbReference>
<evidence type="ECO:0000256" key="3">
    <source>
        <dbReference type="ARBA" id="ARBA00022737"/>
    </source>
</evidence>
<dbReference type="Proteomes" id="UP000308267">
    <property type="component" value="Unassembled WGS sequence"/>
</dbReference>
<dbReference type="SUPFAM" id="SSF47473">
    <property type="entry name" value="EF-hand"/>
    <property type="match status" value="2"/>
</dbReference>